<dbReference type="CDD" id="cd10229">
    <property type="entry name" value="ASKHA_NBD_HSP70_HSPA12"/>
    <property type="match status" value="1"/>
</dbReference>
<dbReference type="GO" id="GO:0140662">
    <property type="term" value="F:ATP-dependent protein folding chaperone"/>
    <property type="evidence" value="ECO:0007669"/>
    <property type="project" value="InterPro"/>
</dbReference>
<dbReference type="OrthoDB" id="2963168at2759"/>
<dbReference type="PANTHER" id="PTHR14187">
    <property type="entry name" value="ALPHA KINASE/ELONGATION FACTOR 2 KINASE"/>
    <property type="match status" value="1"/>
</dbReference>
<dbReference type="Gene3D" id="3.30.420.40">
    <property type="match status" value="2"/>
</dbReference>
<dbReference type="Proteomes" id="UP000439903">
    <property type="component" value="Unassembled WGS sequence"/>
</dbReference>
<dbReference type="GO" id="GO:0005524">
    <property type="term" value="F:ATP binding"/>
    <property type="evidence" value="ECO:0007669"/>
    <property type="project" value="UniProtKB-KW"/>
</dbReference>
<evidence type="ECO:0000313" key="4">
    <source>
        <dbReference type="Proteomes" id="UP000439903"/>
    </source>
</evidence>
<proteinExistence type="predicted"/>
<dbReference type="PANTHER" id="PTHR14187:SF5">
    <property type="entry name" value="HEAT SHOCK 70 KDA PROTEIN 12A"/>
    <property type="match status" value="1"/>
</dbReference>
<dbReference type="AlphaFoldDB" id="A0A8H4AMT6"/>
<name>A0A8H4AMT6_GIGMA</name>
<dbReference type="Pfam" id="PF00012">
    <property type="entry name" value="HSP70"/>
    <property type="match status" value="1"/>
</dbReference>
<evidence type="ECO:0000313" key="3">
    <source>
        <dbReference type="EMBL" id="KAF0513802.1"/>
    </source>
</evidence>
<dbReference type="EMBL" id="WTPW01000414">
    <property type="protein sequence ID" value="KAF0513802.1"/>
    <property type="molecule type" value="Genomic_DNA"/>
</dbReference>
<evidence type="ECO:0000256" key="1">
    <source>
        <dbReference type="ARBA" id="ARBA00022741"/>
    </source>
</evidence>
<sequence>MSASKDIRIVCAIDFGTTYSGFAYAHIANPETITNETWPGQIGPLKTNTVLQYDANFQKVESWGFPALAQRYSRRRNNNSRPVELFKLHLIDMSEDQKPALPEGLNYKKAITDYLCNLGELIKSTIDTRWPQIEFFKNILIILTVPVEFSEKKKAIMKQCAYNAGLIKTVSSSNLKLITEPEAAAIYCMRSLKEFSRTEVGTSFLIVDIGGGTVDLTIRKLLPGNKLGEITEQTGDYCGGSFVDKEFINFLTRKVGKSAMSSLKENNYGLLQYMVQEFCRSAKIPFTGEKKDFKTFELDLEELCPILKNYVNDTTKKYLEELEWVIEFEFDDVKGMFDPIIGRIIRLIRGQLDACKNCTAMFLVGGFSESKYLRKRIKEEFKKKVSIISSPDKPIAVIVRGALLYGLDTAVVKSRVLRYTYGIRSLPDWQPGDPVNRRTPDGKIYRFHTLIPRGKKVEVNEEVSDILRVAYADQIDMCMDIYVTRAYEAKYCDEPGVELLGKFTINMPDKHKGLDRLVVYTLSFGETEIRATARNQENGSEYHTIFELNFE</sequence>
<keyword evidence="1" id="KW-0547">Nucleotide-binding</keyword>
<accession>A0A8H4AMT6</accession>
<gene>
    <name evidence="3" type="ORF">F8M41_017755</name>
</gene>
<dbReference type="SUPFAM" id="SSF53067">
    <property type="entry name" value="Actin-like ATPase domain"/>
    <property type="match status" value="2"/>
</dbReference>
<keyword evidence="2" id="KW-0067">ATP-binding</keyword>
<keyword evidence="4" id="KW-1185">Reference proteome</keyword>
<dbReference type="InterPro" id="IPR013126">
    <property type="entry name" value="Hsp_70_fam"/>
</dbReference>
<protein>
    <submittedName>
        <fullName evidence="3">Actin-like ATPase domain-containing protein</fullName>
    </submittedName>
</protein>
<organism evidence="3 4">
    <name type="scientific">Gigaspora margarita</name>
    <dbReference type="NCBI Taxonomy" id="4874"/>
    <lineage>
        <taxon>Eukaryota</taxon>
        <taxon>Fungi</taxon>
        <taxon>Fungi incertae sedis</taxon>
        <taxon>Mucoromycota</taxon>
        <taxon>Glomeromycotina</taxon>
        <taxon>Glomeromycetes</taxon>
        <taxon>Diversisporales</taxon>
        <taxon>Gigasporaceae</taxon>
        <taxon>Gigaspora</taxon>
    </lineage>
</organism>
<evidence type="ECO:0000256" key="2">
    <source>
        <dbReference type="ARBA" id="ARBA00022840"/>
    </source>
</evidence>
<reference evidence="3 4" key="1">
    <citation type="journal article" date="2019" name="Environ. Microbiol.">
        <title>At the nexus of three kingdoms: the genome of the mycorrhizal fungus Gigaspora margarita provides insights into plant, endobacterial and fungal interactions.</title>
        <authorList>
            <person name="Venice F."/>
            <person name="Ghignone S."/>
            <person name="Salvioli di Fossalunga A."/>
            <person name="Amselem J."/>
            <person name="Novero M."/>
            <person name="Xianan X."/>
            <person name="Sedzielewska Toro K."/>
            <person name="Morin E."/>
            <person name="Lipzen A."/>
            <person name="Grigoriev I.V."/>
            <person name="Henrissat B."/>
            <person name="Martin F.M."/>
            <person name="Bonfante P."/>
        </authorList>
    </citation>
    <scope>NUCLEOTIDE SEQUENCE [LARGE SCALE GENOMIC DNA]</scope>
    <source>
        <strain evidence="3 4">BEG34</strain>
    </source>
</reference>
<dbReference type="InterPro" id="IPR043129">
    <property type="entry name" value="ATPase_NBD"/>
</dbReference>
<comment type="caution">
    <text evidence="3">The sequence shown here is derived from an EMBL/GenBank/DDBJ whole genome shotgun (WGS) entry which is preliminary data.</text>
</comment>